<reference evidence="1 3" key="1">
    <citation type="journal article" date="2011" name="Nature">
        <title>The Medicago genome provides insight into the evolution of rhizobial symbioses.</title>
        <authorList>
            <person name="Young N.D."/>
            <person name="Debelle F."/>
            <person name="Oldroyd G.E."/>
            <person name="Geurts R."/>
            <person name="Cannon S.B."/>
            <person name="Udvardi M.K."/>
            <person name="Benedito V.A."/>
            <person name="Mayer K.F."/>
            <person name="Gouzy J."/>
            <person name="Schoof H."/>
            <person name="Van de Peer Y."/>
            <person name="Proost S."/>
            <person name="Cook D.R."/>
            <person name="Meyers B.C."/>
            <person name="Spannagl M."/>
            <person name="Cheung F."/>
            <person name="De Mita S."/>
            <person name="Krishnakumar V."/>
            <person name="Gundlach H."/>
            <person name="Zhou S."/>
            <person name="Mudge J."/>
            <person name="Bharti A.K."/>
            <person name="Murray J.D."/>
            <person name="Naoumkina M.A."/>
            <person name="Rosen B."/>
            <person name="Silverstein K.A."/>
            <person name="Tang H."/>
            <person name="Rombauts S."/>
            <person name="Zhao P.X."/>
            <person name="Zhou P."/>
            <person name="Barbe V."/>
            <person name="Bardou P."/>
            <person name="Bechner M."/>
            <person name="Bellec A."/>
            <person name="Berger A."/>
            <person name="Berges H."/>
            <person name="Bidwell S."/>
            <person name="Bisseling T."/>
            <person name="Choisne N."/>
            <person name="Couloux A."/>
            <person name="Denny R."/>
            <person name="Deshpande S."/>
            <person name="Dai X."/>
            <person name="Doyle J.J."/>
            <person name="Dudez A.M."/>
            <person name="Farmer A.D."/>
            <person name="Fouteau S."/>
            <person name="Franken C."/>
            <person name="Gibelin C."/>
            <person name="Gish J."/>
            <person name="Goldstein S."/>
            <person name="Gonzalez A.J."/>
            <person name="Green P.J."/>
            <person name="Hallab A."/>
            <person name="Hartog M."/>
            <person name="Hua A."/>
            <person name="Humphray S.J."/>
            <person name="Jeong D.H."/>
            <person name="Jing Y."/>
            <person name="Jocker A."/>
            <person name="Kenton S.M."/>
            <person name="Kim D.J."/>
            <person name="Klee K."/>
            <person name="Lai H."/>
            <person name="Lang C."/>
            <person name="Lin S."/>
            <person name="Macmil S.L."/>
            <person name="Magdelenat G."/>
            <person name="Matthews L."/>
            <person name="McCorrison J."/>
            <person name="Monaghan E.L."/>
            <person name="Mun J.H."/>
            <person name="Najar F.Z."/>
            <person name="Nicholson C."/>
            <person name="Noirot C."/>
            <person name="O'Bleness M."/>
            <person name="Paule C.R."/>
            <person name="Poulain J."/>
            <person name="Prion F."/>
            <person name="Qin B."/>
            <person name="Qu C."/>
            <person name="Retzel E.F."/>
            <person name="Riddle C."/>
            <person name="Sallet E."/>
            <person name="Samain S."/>
            <person name="Samson N."/>
            <person name="Sanders I."/>
            <person name="Saurat O."/>
            <person name="Scarpelli C."/>
            <person name="Schiex T."/>
            <person name="Segurens B."/>
            <person name="Severin A.J."/>
            <person name="Sherrier D.J."/>
            <person name="Shi R."/>
            <person name="Sims S."/>
            <person name="Singer S.R."/>
            <person name="Sinharoy S."/>
            <person name="Sterck L."/>
            <person name="Viollet A."/>
            <person name="Wang B.B."/>
            <person name="Wang K."/>
            <person name="Wang M."/>
            <person name="Wang X."/>
            <person name="Warfsmann J."/>
            <person name="Weissenbach J."/>
            <person name="White D.D."/>
            <person name="White J.D."/>
            <person name="Wiley G.B."/>
            <person name="Wincker P."/>
            <person name="Xing Y."/>
            <person name="Yang L."/>
            <person name="Yao Z."/>
            <person name="Ying F."/>
            <person name="Zhai J."/>
            <person name="Zhou L."/>
            <person name="Zuber A."/>
            <person name="Denarie J."/>
            <person name="Dixon R.A."/>
            <person name="May G.D."/>
            <person name="Schwartz D.C."/>
            <person name="Rogers J."/>
            <person name="Quetier F."/>
            <person name="Town C.D."/>
            <person name="Roe B.A."/>
        </authorList>
    </citation>
    <scope>NUCLEOTIDE SEQUENCE [LARGE SCALE GENOMIC DNA]</scope>
    <source>
        <strain evidence="1">A17</strain>
        <strain evidence="2 3">cv. Jemalong A17</strain>
    </source>
</reference>
<evidence type="ECO:0000313" key="2">
    <source>
        <dbReference type="EnsemblPlants" id="KEH15848"/>
    </source>
</evidence>
<accession>A0A072TFW5</accession>
<gene>
    <name evidence="1" type="ORF">MTR_0493s0020</name>
</gene>
<reference evidence="2" key="3">
    <citation type="submission" date="2015-06" db="UniProtKB">
        <authorList>
            <consortium name="EnsemblPlants"/>
        </authorList>
    </citation>
    <scope>IDENTIFICATION</scope>
    <source>
        <strain evidence="2">cv. Jemalong A17</strain>
    </source>
</reference>
<proteinExistence type="predicted"/>
<dbReference type="PaxDb" id="3880-AES91267"/>
<evidence type="ECO:0000313" key="1">
    <source>
        <dbReference type="EMBL" id="KEH15848.1"/>
    </source>
</evidence>
<dbReference type="Proteomes" id="UP000002051">
    <property type="component" value="Unassembled WGS sequence"/>
</dbReference>
<name>A0A072TFW5_MEDTR</name>
<keyword evidence="3" id="KW-1185">Reference proteome</keyword>
<reference evidence="1 3" key="2">
    <citation type="journal article" date="2014" name="BMC Genomics">
        <title>An improved genome release (version Mt4.0) for the model legume Medicago truncatula.</title>
        <authorList>
            <person name="Tang H."/>
            <person name="Krishnakumar V."/>
            <person name="Bidwell S."/>
            <person name="Rosen B."/>
            <person name="Chan A."/>
            <person name="Zhou S."/>
            <person name="Gentzbittel L."/>
            <person name="Childs K.L."/>
            <person name="Yandell M."/>
            <person name="Gundlach H."/>
            <person name="Mayer K.F."/>
            <person name="Schwartz D.C."/>
            <person name="Town C.D."/>
        </authorList>
    </citation>
    <scope>GENOME REANNOTATION</scope>
    <source>
        <strain evidence="1">A17</strain>
        <strain evidence="2 3">cv. Jemalong A17</strain>
    </source>
</reference>
<sequence length="136" mass="16219">MSFTLHPNTIEFTVTTSKTFRYLQKIRLYLQANIHEKCSKWHNHGHVSISPTFSAPTTTDEPYDRKEHLHILLQVLVCFHPSPTNYINHYMIAHGRYDRFNSFEMRSFLQTVNPCVIRSQLQHTLEDRRHEHVQET</sequence>
<protein>
    <submittedName>
        <fullName evidence="1 2">Uncharacterized protein</fullName>
    </submittedName>
</protein>
<dbReference type="AlphaFoldDB" id="A0A072TFW5"/>
<evidence type="ECO:0000313" key="3">
    <source>
        <dbReference type="Proteomes" id="UP000002051"/>
    </source>
</evidence>
<dbReference type="HOGENOM" id="CLU_1878540_0_0_1"/>
<dbReference type="EnsemblPlants" id="KEH15848">
    <property type="protein sequence ID" value="KEH15848"/>
    <property type="gene ID" value="MTR_0493s0020"/>
</dbReference>
<dbReference type="EMBL" id="KL403218">
    <property type="protein sequence ID" value="KEH15848.1"/>
    <property type="molecule type" value="Genomic_DNA"/>
</dbReference>
<organism evidence="1 3">
    <name type="scientific">Medicago truncatula</name>
    <name type="common">Barrel medic</name>
    <name type="synonym">Medicago tribuloides</name>
    <dbReference type="NCBI Taxonomy" id="3880"/>
    <lineage>
        <taxon>Eukaryota</taxon>
        <taxon>Viridiplantae</taxon>
        <taxon>Streptophyta</taxon>
        <taxon>Embryophyta</taxon>
        <taxon>Tracheophyta</taxon>
        <taxon>Spermatophyta</taxon>
        <taxon>Magnoliopsida</taxon>
        <taxon>eudicotyledons</taxon>
        <taxon>Gunneridae</taxon>
        <taxon>Pentapetalae</taxon>
        <taxon>rosids</taxon>
        <taxon>fabids</taxon>
        <taxon>Fabales</taxon>
        <taxon>Fabaceae</taxon>
        <taxon>Papilionoideae</taxon>
        <taxon>50 kb inversion clade</taxon>
        <taxon>NPAAA clade</taxon>
        <taxon>Hologalegina</taxon>
        <taxon>IRL clade</taxon>
        <taxon>Trifolieae</taxon>
        <taxon>Medicago</taxon>
    </lineage>
</organism>